<keyword evidence="1" id="KW-0812">Transmembrane</keyword>
<evidence type="ECO:0000313" key="3">
    <source>
        <dbReference type="Proteomes" id="UP000219799"/>
    </source>
</evidence>
<reference evidence="2 3" key="1">
    <citation type="submission" date="2016-06" db="EMBL/GenBank/DDBJ databases">
        <authorList>
            <consortium name="Pathogen Informatics"/>
        </authorList>
    </citation>
    <scope>NUCLEOTIDE SEQUENCE [LARGE SCALE GENOMIC DNA]</scope>
    <source>
        <strain evidence="2">PmlGA01</strain>
    </source>
</reference>
<feature type="non-terminal residue" evidence="2">
    <location>
        <position position="1"/>
    </location>
</feature>
<sequence length="610" mass="73749">YALLNILIVEAVSEIKLNNFLSISNFLQILEKYEVNFNMYFWVLYDSYINIYKKYCAHAELVKYFNNNNRSEMCDFDCVRKIKYNYCNKKKFYIRRLLIFSVCVLLSFICKSILDFFVTYLNCSYENVFSSLCFFFFSNSKQRKVNDYMHLNLQKSIYFNLFLSLSFVLQYIPLSVQYLNLFKIIKKVKKYKIILAFCLNYICGINLPFYIFYELQNMPLSLLNDFFSFDKEILNLCSNNYELSNSISANTFEDIYFDESDLKINEKEHIEWINKHGDYNMSNDTLRFFKNKKINKNIYKRFHNKAEKNKNMNLIRLMIKLHLNSILNAFTFYDFKNASVNILSYLTNNSLQDCYQNNNNSNFFKLIFSHFVNYVSSFWYNRNYEINEYQKASCLICSKHEMGSVQNCRSEIVKNRRIIKWKAEHLCEKRNDHIKETDVLLNNYYNLFKVSTDLLFFGEHKLMEKNIFEVLLNIMEIHYSHLLIILPIFTKHIFNLLTYDLKIYLINIFFYIFTRTDMYKIRSVSNVKNKTKNIKEIRMGHRMEMTVERKTENEMGNFRKINKNNFTEQKDNDVFEFNKKDNINVNNTNSKDFLMRPFDCYSTNNYFEVM</sequence>
<evidence type="ECO:0000256" key="1">
    <source>
        <dbReference type="SAM" id="Phobius"/>
    </source>
</evidence>
<feature type="non-terminal residue" evidence="2">
    <location>
        <position position="610"/>
    </location>
</feature>
<name>A0A1C3KBY2_PLAMA</name>
<evidence type="ECO:0008006" key="4">
    <source>
        <dbReference type="Google" id="ProtNLM"/>
    </source>
</evidence>
<organism evidence="2 3">
    <name type="scientific">Plasmodium malariae</name>
    <dbReference type="NCBI Taxonomy" id="5858"/>
    <lineage>
        <taxon>Eukaryota</taxon>
        <taxon>Sar</taxon>
        <taxon>Alveolata</taxon>
        <taxon>Apicomplexa</taxon>
        <taxon>Aconoidasida</taxon>
        <taxon>Haemosporida</taxon>
        <taxon>Plasmodiidae</taxon>
        <taxon>Plasmodium</taxon>
        <taxon>Plasmodium (Plasmodium)</taxon>
    </lineage>
</organism>
<feature type="transmembrane region" description="Helical" evidence="1">
    <location>
        <begin position="97"/>
        <end position="121"/>
    </location>
</feature>
<gene>
    <name evidence="2" type="primary">PmlGA01_070033400</name>
    <name evidence="2" type="ORF">PMLGA01_070033400</name>
</gene>
<dbReference type="Proteomes" id="UP000219799">
    <property type="component" value="Chromosome 7"/>
</dbReference>
<feature type="transmembrane region" description="Helical" evidence="1">
    <location>
        <begin position="157"/>
        <end position="181"/>
    </location>
</feature>
<feature type="transmembrane region" description="Helical" evidence="1">
    <location>
        <begin position="193"/>
        <end position="213"/>
    </location>
</feature>
<keyword evidence="1" id="KW-1133">Transmembrane helix</keyword>
<dbReference type="EMBL" id="LT594495">
    <property type="protein sequence ID" value="SBT71087.1"/>
    <property type="molecule type" value="Genomic_DNA"/>
</dbReference>
<evidence type="ECO:0000313" key="2">
    <source>
        <dbReference type="EMBL" id="SBT71087.1"/>
    </source>
</evidence>
<dbReference type="VEuPathDB" id="PlasmoDB:PmUG01_07042500"/>
<accession>A0A1C3KBY2</accession>
<protein>
    <recommendedName>
        <fullName evidence="4">CCAAT-box DNA binding protein subunit B</fullName>
    </recommendedName>
</protein>
<keyword evidence="1" id="KW-0472">Membrane</keyword>
<dbReference type="AlphaFoldDB" id="A0A1C3KBY2"/>
<feature type="transmembrane region" description="Helical" evidence="1">
    <location>
        <begin position="496"/>
        <end position="513"/>
    </location>
</feature>
<proteinExistence type="predicted"/>